<comment type="subcellular location">
    <subcellularLocation>
        <location evidence="1">Cell envelope</location>
    </subcellularLocation>
</comment>
<keyword evidence="3" id="KW-0201">Cytochrome c-type biogenesis</keyword>
<evidence type="ECO:0000256" key="3">
    <source>
        <dbReference type="ARBA" id="ARBA00022748"/>
    </source>
</evidence>
<gene>
    <name evidence="8" type="ORF">B7Z01_03675</name>
</gene>
<keyword evidence="4 5" id="KW-0802">TPR repeat</keyword>
<dbReference type="EMBL" id="NCEB01000006">
    <property type="protein sequence ID" value="OYX34993.1"/>
    <property type="molecule type" value="Genomic_DNA"/>
</dbReference>
<dbReference type="PROSITE" id="PS50005">
    <property type="entry name" value="TPR"/>
    <property type="match status" value="1"/>
</dbReference>
<name>A0A258FSX3_9CAUL</name>
<feature type="transmembrane region" description="Helical" evidence="6">
    <location>
        <begin position="88"/>
        <end position="107"/>
    </location>
</feature>
<keyword evidence="6" id="KW-1133">Transmembrane helix</keyword>
<dbReference type="PANTHER" id="PTHR47870">
    <property type="entry name" value="CYTOCHROME C-TYPE BIOGENESIS PROTEIN CCMH"/>
    <property type="match status" value="1"/>
</dbReference>
<proteinExistence type="predicted"/>
<dbReference type="GO" id="GO:0030313">
    <property type="term" value="C:cell envelope"/>
    <property type="evidence" value="ECO:0007669"/>
    <property type="project" value="UniProtKB-SubCell"/>
</dbReference>
<dbReference type="GO" id="GO:0017004">
    <property type="term" value="P:cytochrome complex assembly"/>
    <property type="evidence" value="ECO:0007669"/>
    <property type="project" value="UniProtKB-KW"/>
</dbReference>
<reference evidence="8 9" key="1">
    <citation type="submission" date="2017-03" db="EMBL/GenBank/DDBJ databases">
        <title>Lifting the veil on microbial sulfur biogeochemistry in mining wastewaters.</title>
        <authorList>
            <person name="Kantor R.S."/>
            <person name="Colenbrander Nelson T."/>
            <person name="Marshall S."/>
            <person name="Bennett D."/>
            <person name="Apte S."/>
            <person name="Camacho D."/>
            <person name="Thomas B.C."/>
            <person name="Warren L.A."/>
            <person name="Banfield J.F."/>
        </authorList>
    </citation>
    <scope>NUCLEOTIDE SEQUENCE [LARGE SCALE GENOMIC DNA]</scope>
    <source>
        <strain evidence="8">32-69-9</strain>
    </source>
</reference>
<sequence length="270" mass="28505">MIAFWTLTGLAAALAGLMVLTGARRGADASEPAAPTASAELDELDRLKARGLLDEEAWASARAEAGRRLLAQPAAPLPLMIGPRDRTIALGALVATAAAALGLYFFIGDPGLPDRPYERRIDEWAASAETLDAPRVAAVLSRAVRREPENLTALTMLGAARFEAGDPIGAATAFRRALTLQPNDATSWARLGESLVRAAEGEVQPDAEAAFARALELDPGQLGARFFLGDVALSRGEVDRARELWTPLIAVLDPADPRRADLVARLDAAA</sequence>
<evidence type="ECO:0000256" key="2">
    <source>
        <dbReference type="ARBA" id="ARBA00022737"/>
    </source>
</evidence>
<dbReference type="InterPro" id="IPR011990">
    <property type="entry name" value="TPR-like_helical_dom_sf"/>
</dbReference>
<dbReference type="InterPro" id="IPR051263">
    <property type="entry name" value="C-type_cytochrome_biogenesis"/>
</dbReference>
<dbReference type="SUPFAM" id="SSF48452">
    <property type="entry name" value="TPR-like"/>
    <property type="match status" value="1"/>
</dbReference>
<organism evidence="8 9">
    <name type="scientific">Brevundimonas subvibrioides</name>
    <dbReference type="NCBI Taxonomy" id="74313"/>
    <lineage>
        <taxon>Bacteria</taxon>
        <taxon>Pseudomonadati</taxon>
        <taxon>Pseudomonadota</taxon>
        <taxon>Alphaproteobacteria</taxon>
        <taxon>Caulobacterales</taxon>
        <taxon>Caulobacteraceae</taxon>
        <taxon>Brevundimonas</taxon>
    </lineage>
</organism>
<feature type="repeat" description="TPR" evidence="5">
    <location>
        <begin position="151"/>
        <end position="184"/>
    </location>
</feature>
<evidence type="ECO:0000256" key="4">
    <source>
        <dbReference type="ARBA" id="ARBA00022803"/>
    </source>
</evidence>
<evidence type="ECO:0000256" key="6">
    <source>
        <dbReference type="SAM" id="Phobius"/>
    </source>
</evidence>
<accession>A0A258FSX3</accession>
<evidence type="ECO:0000259" key="7">
    <source>
        <dbReference type="Pfam" id="PF23914"/>
    </source>
</evidence>
<dbReference type="InterPro" id="IPR017560">
    <property type="entry name" value="Cyt_c_biogenesis_CcmI"/>
</dbReference>
<dbReference type="Proteomes" id="UP000215595">
    <property type="component" value="Unassembled WGS sequence"/>
</dbReference>
<dbReference type="NCBIfam" id="TIGR03142">
    <property type="entry name" value="cytochro_ccmI"/>
    <property type="match status" value="1"/>
</dbReference>
<evidence type="ECO:0000256" key="5">
    <source>
        <dbReference type="PROSITE-ProRule" id="PRU00339"/>
    </source>
</evidence>
<keyword evidence="6" id="KW-0812">Transmembrane</keyword>
<evidence type="ECO:0000256" key="1">
    <source>
        <dbReference type="ARBA" id="ARBA00004196"/>
    </source>
</evidence>
<dbReference type="GO" id="GO:0005886">
    <property type="term" value="C:plasma membrane"/>
    <property type="evidence" value="ECO:0007669"/>
    <property type="project" value="TreeGrafter"/>
</dbReference>
<dbReference type="Pfam" id="PF23914">
    <property type="entry name" value="TPR_CcmH_CycH"/>
    <property type="match status" value="1"/>
</dbReference>
<keyword evidence="6" id="KW-0472">Membrane</keyword>
<dbReference type="Gene3D" id="1.25.40.10">
    <property type="entry name" value="Tetratricopeptide repeat domain"/>
    <property type="match status" value="1"/>
</dbReference>
<keyword evidence="2" id="KW-0677">Repeat</keyword>
<evidence type="ECO:0000313" key="8">
    <source>
        <dbReference type="EMBL" id="OYX34993.1"/>
    </source>
</evidence>
<dbReference type="PANTHER" id="PTHR47870:SF1">
    <property type="entry name" value="CYTOCHROME C-TYPE BIOGENESIS PROTEIN CCMH"/>
    <property type="match status" value="1"/>
</dbReference>
<dbReference type="InterPro" id="IPR056413">
    <property type="entry name" value="TPR_CcmH_CycH"/>
</dbReference>
<protein>
    <submittedName>
        <fullName evidence="8">C-type cytochrome biogenesis protein CcmI</fullName>
    </submittedName>
</protein>
<dbReference type="AlphaFoldDB" id="A0A258FSX3"/>
<feature type="domain" description="Cytochrome c-type biogenesis protein H TPR" evidence="7">
    <location>
        <begin position="125"/>
        <end position="259"/>
    </location>
</feature>
<dbReference type="InterPro" id="IPR019734">
    <property type="entry name" value="TPR_rpt"/>
</dbReference>
<comment type="caution">
    <text evidence="8">The sequence shown here is derived from an EMBL/GenBank/DDBJ whole genome shotgun (WGS) entry which is preliminary data.</text>
</comment>
<evidence type="ECO:0000313" key="9">
    <source>
        <dbReference type="Proteomes" id="UP000215595"/>
    </source>
</evidence>